<protein>
    <recommendedName>
        <fullName evidence="6">THD domain-containing protein</fullName>
    </recommendedName>
</protein>
<dbReference type="GO" id="GO:0005125">
    <property type="term" value="F:cytokine activity"/>
    <property type="evidence" value="ECO:0007669"/>
    <property type="project" value="UniProtKB-KW"/>
</dbReference>
<dbReference type="GO" id="GO:0006955">
    <property type="term" value="P:immune response"/>
    <property type="evidence" value="ECO:0007669"/>
    <property type="project" value="InterPro"/>
</dbReference>
<dbReference type="InterPro" id="IPR006052">
    <property type="entry name" value="TNF_dom"/>
</dbReference>
<keyword evidence="4 5" id="KW-0472">Membrane</keyword>
<dbReference type="GO" id="GO:0005164">
    <property type="term" value="F:tumor necrosis factor receptor binding"/>
    <property type="evidence" value="ECO:0007669"/>
    <property type="project" value="InterPro"/>
</dbReference>
<comment type="subcellular location">
    <subcellularLocation>
        <location evidence="1">Membrane</location>
    </subcellularLocation>
</comment>
<proteinExistence type="inferred from homology"/>
<evidence type="ECO:0000256" key="1">
    <source>
        <dbReference type="ARBA" id="ARBA00004370"/>
    </source>
</evidence>
<organism evidence="7 8">
    <name type="scientific">Mytilus galloprovincialis</name>
    <name type="common">Mediterranean mussel</name>
    <dbReference type="NCBI Taxonomy" id="29158"/>
    <lineage>
        <taxon>Eukaryota</taxon>
        <taxon>Metazoa</taxon>
        <taxon>Spiralia</taxon>
        <taxon>Lophotrochozoa</taxon>
        <taxon>Mollusca</taxon>
        <taxon>Bivalvia</taxon>
        <taxon>Autobranchia</taxon>
        <taxon>Pteriomorphia</taxon>
        <taxon>Mytilida</taxon>
        <taxon>Mytiloidea</taxon>
        <taxon>Mytilidae</taxon>
        <taxon>Mytilinae</taxon>
        <taxon>Mytilus</taxon>
    </lineage>
</organism>
<feature type="transmembrane region" description="Helical" evidence="5">
    <location>
        <begin position="38"/>
        <end position="59"/>
    </location>
</feature>
<dbReference type="GO" id="GO:0005615">
    <property type="term" value="C:extracellular space"/>
    <property type="evidence" value="ECO:0007669"/>
    <property type="project" value="UniProtKB-KW"/>
</dbReference>
<dbReference type="Proteomes" id="UP000596742">
    <property type="component" value="Unassembled WGS sequence"/>
</dbReference>
<keyword evidence="5" id="KW-1133">Transmembrane helix</keyword>
<evidence type="ECO:0000259" key="6">
    <source>
        <dbReference type="Pfam" id="PF00229"/>
    </source>
</evidence>
<dbReference type="AlphaFoldDB" id="A0A8B6D817"/>
<dbReference type="PANTHER" id="PTHR11471:SF34">
    <property type="entry name" value="TUMOR NECROSIS FACTOR LIGAND SUPERFAMILY MEMBER 14"/>
    <property type="match status" value="1"/>
</dbReference>
<dbReference type="Gene3D" id="2.60.120.40">
    <property type="match status" value="1"/>
</dbReference>
<dbReference type="EMBL" id="UYJE01003037">
    <property type="protein sequence ID" value="VDI15992.1"/>
    <property type="molecule type" value="Genomic_DNA"/>
</dbReference>
<accession>A0A8B6D817</accession>
<evidence type="ECO:0000313" key="8">
    <source>
        <dbReference type="Proteomes" id="UP000596742"/>
    </source>
</evidence>
<gene>
    <name evidence="7" type="ORF">MGAL_10B001389</name>
</gene>
<sequence>MSSLRRRTESTTNILDDNDTNIWTNRQKKIRGYLQKSFIVNTILLVALVVLLIFKVGLYEKDKKTLKDNEVSFGTTNSNNGVCIPCDSLGSTVKANDTLFDSISRTEDGRKICCYKDQEYMQKMISRMMDPMITKPALDIDYVIERKMKWWSTRQHSIHMYLDLNSLTGTNLAWTYKYDHLGTAHRNDVTYNEKNHSIEIVETNIYFVYSAITFDFGDVTTVGLYRHKIKQWLKLLPKTERQPLLRSRFGGSSETRRVYTSFLCGTFKLDSGLVVQSEISPEAIKHVKKSKYANYFGLFKI</sequence>
<feature type="domain" description="THD" evidence="6">
    <location>
        <begin position="174"/>
        <end position="301"/>
    </location>
</feature>
<evidence type="ECO:0000256" key="2">
    <source>
        <dbReference type="ARBA" id="ARBA00008670"/>
    </source>
</evidence>
<name>A0A8B6D817_MYTGA</name>
<comment type="similarity">
    <text evidence="2">Belongs to the tumor necrosis factor family.</text>
</comment>
<dbReference type="SUPFAM" id="SSF49842">
    <property type="entry name" value="TNF-like"/>
    <property type="match status" value="1"/>
</dbReference>
<evidence type="ECO:0000256" key="4">
    <source>
        <dbReference type="ARBA" id="ARBA00023136"/>
    </source>
</evidence>
<evidence type="ECO:0000256" key="5">
    <source>
        <dbReference type="SAM" id="Phobius"/>
    </source>
</evidence>
<evidence type="ECO:0000256" key="3">
    <source>
        <dbReference type="ARBA" id="ARBA00022514"/>
    </source>
</evidence>
<keyword evidence="5" id="KW-0812">Transmembrane</keyword>
<dbReference type="OrthoDB" id="6143528at2759"/>
<dbReference type="Pfam" id="PF00229">
    <property type="entry name" value="TNF"/>
    <property type="match status" value="1"/>
</dbReference>
<dbReference type="InterPro" id="IPR008983">
    <property type="entry name" value="Tumour_necrosis_fac-like_dom"/>
</dbReference>
<dbReference type="GO" id="GO:0016020">
    <property type="term" value="C:membrane"/>
    <property type="evidence" value="ECO:0007669"/>
    <property type="project" value="UniProtKB-SubCell"/>
</dbReference>
<keyword evidence="3" id="KW-0202">Cytokine</keyword>
<evidence type="ECO:0000313" key="7">
    <source>
        <dbReference type="EMBL" id="VDI15992.1"/>
    </source>
</evidence>
<comment type="caution">
    <text evidence="7">The sequence shown here is derived from an EMBL/GenBank/DDBJ whole genome shotgun (WGS) entry which is preliminary data.</text>
</comment>
<reference evidence="7" key="1">
    <citation type="submission" date="2018-11" db="EMBL/GenBank/DDBJ databases">
        <authorList>
            <person name="Alioto T."/>
            <person name="Alioto T."/>
        </authorList>
    </citation>
    <scope>NUCLEOTIDE SEQUENCE</scope>
</reference>
<dbReference type="PANTHER" id="PTHR11471">
    <property type="entry name" value="TUMOR NECROSIS FACTOR FAMILY MEMBER"/>
    <property type="match status" value="1"/>
</dbReference>
<keyword evidence="8" id="KW-1185">Reference proteome</keyword>